<keyword evidence="3" id="KW-1185">Reference proteome</keyword>
<accession>A0A9W9X1J0</accession>
<organism evidence="2 3">
    <name type="scientific">Penicillium diatomitis</name>
    <dbReference type="NCBI Taxonomy" id="2819901"/>
    <lineage>
        <taxon>Eukaryota</taxon>
        <taxon>Fungi</taxon>
        <taxon>Dikarya</taxon>
        <taxon>Ascomycota</taxon>
        <taxon>Pezizomycotina</taxon>
        <taxon>Eurotiomycetes</taxon>
        <taxon>Eurotiomycetidae</taxon>
        <taxon>Eurotiales</taxon>
        <taxon>Aspergillaceae</taxon>
        <taxon>Penicillium</taxon>
    </lineage>
</organism>
<dbReference type="GeneID" id="81626482"/>
<gene>
    <name evidence="2" type="ORF">N7539_006632</name>
</gene>
<reference evidence="2" key="2">
    <citation type="journal article" date="2023" name="IMA Fungus">
        <title>Comparative genomic study of the Penicillium genus elucidates a diverse pangenome and 15 lateral gene transfer events.</title>
        <authorList>
            <person name="Petersen C."/>
            <person name="Sorensen T."/>
            <person name="Nielsen M.R."/>
            <person name="Sondergaard T.E."/>
            <person name="Sorensen J.L."/>
            <person name="Fitzpatrick D.A."/>
            <person name="Frisvad J.C."/>
            <person name="Nielsen K.L."/>
        </authorList>
    </citation>
    <scope>NUCLEOTIDE SEQUENCE</scope>
    <source>
        <strain evidence="2">IBT 30728</strain>
    </source>
</reference>
<dbReference type="AlphaFoldDB" id="A0A9W9X1J0"/>
<dbReference type="Proteomes" id="UP001148312">
    <property type="component" value="Unassembled WGS sequence"/>
</dbReference>
<name>A0A9W9X1J0_9EURO</name>
<reference evidence="2" key="1">
    <citation type="submission" date="2022-12" db="EMBL/GenBank/DDBJ databases">
        <authorList>
            <person name="Petersen C."/>
        </authorList>
    </citation>
    <scope>NUCLEOTIDE SEQUENCE</scope>
    <source>
        <strain evidence="2">IBT 30728</strain>
    </source>
</reference>
<evidence type="ECO:0000313" key="3">
    <source>
        <dbReference type="Proteomes" id="UP001148312"/>
    </source>
</evidence>
<dbReference type="RefSeq" id="XP_056788168.1">
    <property type="nucleotide sequence ID" value="XM_056936233.1"/>
</dbReference>
<proteinExistence type="predicted"/>
<dbReference type="EMBL" id="JAPWDQ010000009">
    <property type="protein sequence ID" value="KAJ5480738.1"/>
    <property type="molecule type" value="Genomic_DNA"/>
</dbReference>
<sequence length="90" mass="10071">MSISGMVGEDGISEEPLTTPVAPTLSSFWGTEEVWKTGTDEMEHGQVIKVRFGDQRRRSQRATLLEQIWRRWASEIGVGSTEVLNYLGTS</sequence>
<protein>
    <submittedName>
        <fullName evidence="2">Uncharacterized protein</fullName>
    </submittedName>
</protein>
<feature type="region of interest" description="Disordered" evidence="1">
    <location>
        <begin position="1"/>
        <end position="23"/>
    </location>
</feature>
<evidence type="ECO:0000313" key="2">
    <source>
        <dbReference type="EMBL" id="KAJ5480738.1"/>
    </source>
</evidence>
<evidence type="ECO:0000256" key="1">
    <source>
        <dbReference type="SAM" id="MobiDB-lite"/>
    </source>
</evidence>
<comment type="caution">
    <text evidence="2">The sequence shown here is derived from an EMBL/GenBank/DDBJ whole genome shotgun (WGS) entry which is preliminary data.</text>
</comment>